<sequence>MDKLNQAQLIGLAQNPNAPTSTLLALLGTGDHEIQRRVLSTPHVPAQVWDAAVTHPDEHVRRMVANNRYAPPEQRARLVTDPAADVRIATAQGPSALRETVPPLPEHAYAVLAEDADRRVREALAGRHDIPPSTRRTLCADQDPGVRAAAVHAWPDPPDDITDRLLADPVPSVRRTAALKVVARRPELVPALLADDELDDYDKATKVAKTARLDRETALRLARHEDPDFREAVAANPHTPADLVAELARDPEHEVRLAVSMRPELTEEQRAAIDYHVAPKDFVRPPGWAWERLDDLQTMRRCATSAHPALRRAAAYSPYLPPDLVDLLAEDDDFSVRLLLTEHHPSPPPALLLSTLLENPFISRFDELSRPEFPRENLRRFATSDDPGARALAAHDPDAPPDLIERLSHDPDPGVRRVMASDPRLPRPRLLALLADRETATAAAANPALPREVMTALMT</sequence>
<comment type="caution">
    <text evidence="1">The sequence shown here is derived from an EMBL/GenBank/DDBJ whole genome shotgun (WGS) entry which is preliminary data.</text>
</comment>
<reference evidence="1 2" key="1">
    <citation type="submission" date="2018-08" db="EMBL/GenBank/DDBJ databases">
        <title>Actinomadura jelena sp. nov., a novel Actinomycete isolated from soil in Chad.</title>
        <authorList>
            <person name="Shi L."/>
        </authorList>
    </citation>
    <scope>NUCLEOTIDE SEQUENCE [LARGE SCALE GENOMIC DNA]</scope>
    <source>
        <strain evidence="1 2">NEAU-G17</strain>
    </source>
</reference>
<name>A0A372JJJ0_9ACTN</name>
<dbReference type="Gene3D" id="1.25.10.10">
    <property type="entry name" value="Leucine-rich Repeat Variant"/>
    <property type="match status" value="2"/>
</dbReference>
<evidence type="ECO:0000313" key="1">
    <source>
        <dbReference type="EMBL" id="RFU40187.1"/>
    </source>
</evidence>
<organism evidence="1 2">
    <name type="scientific">Actinomadura logoneensis</name>
    <dbReference type="NCBI Taxonomy" id="2293572"/>
    <lineage>
        <taxon>Bacteria</taxon>
        <taxon>Bacillati</taxon>
        <taxon>Actinomycetota</taxon>
        <taxon>Actinomycetes</taxon>
        <taxon>Streptosporangiales</taxon>
        <taxon>Thermomonosporaceae</taxon>
        <taxon>Actinomadura</taxon>
    </lineage>
</organism>
<proteinExistence type="predicted"/>
<dbReference type="InterPro" id="IPR004830">
    <property type="entry name" value="LRR_variant"/>
</dbReference>
<keyword evidence="2" id="KW-1185">Reference proteome</keyword>
<dbReference type="SUPFAM" id="SSF48371">
    <property type="entry name" value="ARM repeat"/>
    <property type="match status" value="2"/>
</dbReference>
<evidence type="ECO:0000313" key="2">
    <source>
        <dbReference type="Proteomes" id="UP000261811"/>
    </source>
</evidence>
<dbReference type="InterPro" id="IPR011989">
    <property type="entry name" value="ARM-like"/>
</dbReference>
<accession>A0A372JJJ0</accession>
<gene>
    <name evidence="1" type="ORF">DZF91_18470</name>
</gene>
<dbReference type="AlphaFoldDB" id="A0A372JJJ0"/>
<dbReference type="EMBL" id="QURH01000301">
    <property type="protein sequence ID" value="RFU40187.1"/>
    <property type="molecule type" value="Genomic_DNA"/>
</dbReference>
<dbReference type="InterPro" id="IPR016024">
    <property type="entry name" value="ARM-type_fold"/>
</dbReference>
<protein>
    <submittedName>
        <fullName evidence="1">LRV domain-containing protein</fullName>
    </submittedName>
</protein>
<dbReference type="OrthoDB" id="3699606at2"/>
<dbReference type="Proteomes" id="UP000261811">
    <property type="component" value="Unassembled WGS sequence"/>
</dbReference>
<dbReference type="RefSeq" id="WP_117358704.1">
    <property type="nucleotide sequence ID" value="NZ_QURH01000301.1"/>
</dbReference>
<dbReference type="Pfam" id="PF01816">
    <property type="entry name" value="LRV"/>
    <property type="match status" value="1"/>
</dbReference>